<organism evidence="1">
    <name type="scientific">bioreactor metagenome</name>
    <dbReference type="NCBI Taxonomy" id="1076179"/>
    <lineage>
        <taxon>unclassified sequences</taxon>
        <taxon>metagenomes</taxon>
        <taxon>ecological metagenomes</taxon>
    </lineage>
</organism>
<accession>A0A645HQS8</accession>
<dbReference type="AlphaFoldDB" id="A0A645HQS8"/>
<comment type="caution">
    <text evidence="1">The sequence shown here is derived from an EMBL/GenBank/DDBJ whole genome shotgun (WGS) entry which is preliminary data.</text>
</comment>
<reference evidence="1" key="1">
    <citation type="submission" date="2019-08" db="EMBL/GenBank/DDBJ databases">
        <authorList>
            <person name="Kucharzyk K."/>
            <person name="Murdoch R.W."/>
            <person name="Higgins S."/>
            <person name="Loffler F."/>
        </authorList>
    </citation>
    <scope>NUCLEOTIDE SEQUENCE</scope>
</reference>
<dbReference type="EMBL" id="VSSQ01098103">
    <property type="protein sequence ID" value="MPN41210.1"/>
    <property type="molecule type" value="Genomic_DNA"/>
</dbReference>
<proteinExistence type="predicted"/>
<evidence type="ECO:0000313" key="1">
    <source>
        <dbReference type="EMBL" id="MPN41210.1"/>
    </source>
</evidence>
<dbReference type="AntiFam" id="ANF00095">
    <property type="entry name" value="Shadow ORF (opposite ABC transporters)"/>
</dbReference>
<protein>
    <submittedName>
        <fullName evidence="1">Uncharacterized protein</fullName>
    </submittedName>
</protein>
<gene>
    <name evidence="1" type="ORF">SDC9_188752</name>
</gene>
<name>A0A645HQS8_9ZZZZ</name>
<sequence length="141" mass="15637">MGVQPQIGVLFYSAVDALALFANDKLLRADRALHLLALGPGKAGQRHGIPALKHQRARRYLGRHNVGAPNKGCHKHIFRPLVNIFWGTHMLDHAVFHHRNGVADGHGFLLVMRDIHRRDADTFLGVADDAAHFQPQLGVKV</sequence>